<sequence length="73" mass="8109">MMTETDAAPVPDRLLRLAEVRHRVGLGKTMIYAMIGEGRFPRPYKITPAAARWSEREVEAWIAVVTGVASNPT</sequence>
<protein>
    <submittedName>
        <fullName evidence="2">AlpA family phage regulatory protein</fullName>
    </submittedName>
</protein>
<dbReference type="PANTHER" id="PTHR36154">
    <property type="entry name" value="DNA-BINDING TRANSCRIPTIONAL ACTIVATOR ALPA"/>
    <property type="match status" value="1"/>
</dbReference>
<proteinExistence type="predicted"/>
<dbReference type="Pfam" id="PF05930">
    <property type="entry name" value="Phage_AlpA"/>
    <property type="match status" value="1"/>
</dbReference>
<gene>
    <name evidence="1" type="ORF">HKX05_00020</name>
    <name evidence="2" type="ORF">HLV41_13325</name>
</gene>
<dbReference type="InterPro" id="IPR052931">
    <property type="entry name" value="Prophage_regulatory_activator"/>
</dbReference>
<evidence type="ECO:0000313" key="2">
    <source>
        <dbReference type="EMBL" id="NVP32027.1"/>
    </source>
</evidence>
<dbReference type="AlphaFoldDB" id="A0A7Y7UR76"/>
<dbReference type="RefSeq" id="WP_170171285.1">
    <property type="nucleotide sequence ID" value="NZ_JABEOV010000001.1"/>
</dbReference>
<organism evidence="2 3">
    <name type="scientific">Sphingomonas sanguinis</name>
    <dbReference type="NCBI Taxonomy" id="33051"/>
    <lineage>
        <taxon>Bacteria</taxon>
        <taxon>Pseudomonadati</taxon>
        <taxon>Pseudomonadota</taxon>
        <taxon>Alphaproteobacteria</taxon>
        <taxon>Sphingomonadales</taxon>
        <taxon>Sphingomonadaceae</taxon>
        <taxon>Sphingomonas</taxon>
    </lineage>
</organism>
<name>A0A7Y7UR76_9SPHN</name>
<dbReference type="EMBL" id="JABEOV010000001">
    <property type="protein sequence ID" value="NNG51738.1"/>
    <property type="molecule type" value="Genomic_DNA"/>
</dbReference>
<dbReference type="InterPro" id="IPR010260">
    <property type="entry name" value="AlpA"/>
</dbReference>
<reference evidence="3 4" key="1">
    <citation type="submission" date="2020-05" db="EMBL/GenBank/DDBJ databases">
        <title>Draft Genome Sequences of Sphingomonas sp. Isolated from the International Space Station.</title>
        <authorList>
            <person name="Bijlani S."/>
            <person name="Singh N.K."/>
            <person name="Mason C.E."/>
            <person name="Wang C.C."/>
            <person name="Venkateswaran K."/>
        </authorList>
    </citation>
    <scope>NUCLEOTIDE SEQUENCE [LARGE SCALE GENOMIC DNA]</scope>
    <source>
        <strain evidence="1 4">IIF7SW-B5</strain>
        <strain evidence="2">ISS-IIF7SWP</strain>
    </source>
</reference>
<keyword evidence="4" id="KW-1185">Reference proteome</keyword>
<accession>A0A7Y7UR76</accession>
<dbReference type="PANTHER" id="PTHR36154:SF1">
    <property type="entry name" value="DNA-BINDING TRANSCRIPTIONAL ACTIVATOR ALPA"/>
    <property type="match status" value="1"/>
</dbReference>
<dbReference type="Gene3D" id="1.10.238.160">
    <property type="match status" value="1"/>
</dbReference>
<evidence type="ECO:0000313" key="3">
    <source>
        <dbReference type="Proteomes" id="UP000531581"/>
    </source>
</evidence>
<evidence type="ECO:0000313" key="4">
    <source>
        <dbReference type="Proteomes" id="UP000557656"/>
    </source>
</evidence>
<comment type="caution">
    <text evidence="2">The sequence shown here is derived from an EMBL/GenBank/DDBJ whole genome shotgun (WGS) entry which is preliminary data.</text>
</comment>
<dbReference type="Proteomes" id="UP000557656">
    <property type="component" value="Unassembled WGS sequence"/>
</dbReference>
<dbReference type="Proteomes" id="UP000531581">
    <property type="component" value="Unassembled WGS sequence"/>
</dbReference>
<evidence type="ECO:0000313" key="1">
    <source>
        <dbReference type="EMBL" id="NNG51738.1"/>
    </source>
</evidence>
<dbReference type="EMBL" id="JABYQV010000011">
    <property type="protein sequence ID" value="NVP32027.1"/>
    <property type="molecule type" value="Genomic_DNA"/>
</dbReference>